<keyword evidence="1" id="KW-0812">Transmembrane</keyword>
<proteinExistence type="predicted"/>
<dbReference type="EMBL" id="LN483071">
    <property type="protein sequence ID" value="CEA09219.1"/>
    <property type="molecule type" value="Genomic_DNA"/>
</dbReference>
<dbReference type="PATRIC" id="fig|1461584.3.peg.2559"/>
<evidence type="ECO:0000313" key="2">
    <source>
        <dbReference type="EMBL" id="CEA09219.1"/>
    </source>
</evidence>
<feature type="transmembrane region" description="Helical" evidence="1">
    <location>
        <begin position="31"/>
        <end position="48"/>
    </location>
</feature>
<keyword evidence="1" id="KW-0472">Membrane</keyword>
<gene>
    <name evidence="2" type="ORF">BN1051_02586</name>
</gene>
<organism evidence="2">
    <name type="scientific">Arthrobacter saudimassiliensis</name>
    <dbReference type="NCBI Taxonomy" id="1461584"/>
    <lineage>
        <taxon>Bacteria</taxon>
        <taxon>Bacillati</taxon>
        <taxon>Actinomycetota</taxon>
        <taxon>Actinomycetes</taxon>
        <taxon>Micrococcales</taxon>
        <taxon>Micrococcaceae</taxon>
        <taxon>Arthrobacter</taxon>
    </lineage>
</organism>
<evidence type="ECO:0000256" key="1">
    <source>
        <dbReference type="SAM" id="Phobius"/>
    </source>
</evidence>
<sequence>MRSALILILGAAGFVLGIALFIAGGADDSPGLQGIGALAGIAAVLAWIRSARNARAGGRGGKPDS</sequence>
<reference evidence="2" key="1">
    <citation type="submission" date="2014-07" db="EMBL/GenBank/DDBJ databases">
        <authorList>
            <person name="Urmite Genomes Urmite Genomes"/>
        </authorList>
    </citation>
    <scope>NUCLEOTIDE SEQUENCE</scope>
    <source>
        <strain evidence="2">11W110_air</strain>
    </source>
</reference>
<accession>A0A078MSI3</accession>
<dbReference type="AlphaFoldDB" id="A0A078MSI3"/>
<protein>
    <submittedName>
        <fullName evidence="2">Uncharacterized protein</fullName>
    </submittedName>
</protein>
<name>A0A078MSI3_9MICC</name>
<keyword evidence="1" id="KW-1133">Transmembrane helix</keyword>